<gene>
    <name evidence="3" type="ORF">H5P27_15150</name>
</gene>
<dbReference type="Gene3D" id="3.40.50.2300">
    <property type="match status" value="1"/>
</dbReference>
<dbReference type="CDD" id="cd00156">
    <property type="entry name" value="REC"/>
    <property type="match status" value="1"/>
</dbReference>
<dbReference type="InterPro" id="IPR001789">
    <property type="entry name" value="Sig_transdc_resp-reg_receiver"/>
</dbReference>
<dbReference type="SMART" id="SM00448">
    <property type="entry name" value="REC"/>
    <property type="match status" value="1"/>
</dbReference>
<reference evidence="3 4" key="1">
    <citation type="submission" date="2020-07" db="EMBL/GenBank/DDBJ databases">
        <authorList>
            <person name="Feng X."/>
        </authorList>
    </citation>
    <scope>NUCLEOTIDE SEQUENCE [LARGE SCALE GENOMIC DNA]</scope>
    <source>
        <strain evidence="3 4">JCM23202</strain>
    </source>
</reference>
<feature type="modified residue" description="4-aspartylphosphate" evidence="1">
    <location>
        <position position="57"/>
    </location>
</feature>
<protein>
    <submittedName>
        <fullName evidence="3">Response regulator</fullName>
    </submittedName>
</protein>
<dbReference type="SUPFAM" id="SSF52172">
    <property type="entry name" value="CheY-like"/>
    <property type="match status" value="1"/>
</dbReference>
<dbReference type="InterPro" id="IPR011006">
    <property type="entry name" value="CheY-like_superfamily"/>
</dbReference>
<dbReference type="RefSeq" id="WP_185661232.1">
    <property type="nucleotide sequence ID" value="NZ_CAWPOO010000012.1"/>
</dbReference>
<dbReference type="EMBL" id="JACHVC010000012">
    <property type="protein sequence ID" value="MBC2607388.1"/>
    <property type="molecule type" value="Genomic_DNA"/>
</dbReference>
<dbReference type="PROSITE" id="PS50110">
    <property type="entry name" value="RESPONSE_REGULATORY"/>
    <property type="match status" value="1"/>
</dbReference>
<name>A0A7X1B812_9BACT</name>
<dbReference type="InterPro" id="IPR052048">
    <property type="entry name" value="ST_Response_Regulator"/>
</dbReference>
<feature type="domain" description="Response regulatory" evidence="2">
    <location>
        <begin position="7"/>
        <end position="122"/>
    </location>
</feature>
<dbReference type="Pfam" id="PF00072">
    <property type="entry name" value="Response_reg"/>
    <property type="match status" value="1"/>
</dbReference>
<dbReference type="Proteomes" id="UP000526501">
    <property type="component" value="Unassembled WGS sequence"/>
</dbReference>
<evidence type="ECO:0000313" key="4">
    <source>
        <dbReference type="Proteomes" id="UP000526501"/>
    </source>
</evidence>
<keyword evidence="4" id="KW-1185">Reference proteome</keyword>
<proteinExistence type="predicted"/>
<evidence type="ECO:0000313" key="3">
    <source>
        <dbReference type="EMBL" id="MBC2607388.1"/>
    </source>
</evidence>
<evidence type="ECO:0000259" key="2">
    <source>
        <dbReference type="PROSITE" id="PS50110"/>
    </source>
</evidence>
<dbReference type="PANTHER" id="PTHR43228:SF1">
    <property type="entry name" value="TWO-COMPONENT RESPONSE REGULATOR ARR22"/>
    <property type="match status" value="1"/>
</dbReference>
<organism evidence="3 4">
    <name type="scientific">Pelagicoccus albus</name>
    <dbReference type="NCBI Taxonomy" id="415222"/>
    <lineage>
        <taxon>Bacteria</taxon>
        <taxon>Pseudomonadati</taxon>
        <taxon>Verrucomicrobiota</taxon>
        <taxon>Opitutia</taxon>
        <taxon>Puniceicoccales</taxon>
        <taxon>Pelagicoccaceae</taxon>
        <taxon>Pelagicoccus</taxon>
    </lineage>
</organism>
<sequence>MDYSKLTALIADDEAHMRTFLKLLLTDIGIPKIYLMQNGMDAVEAYQEYNPDIVLLDINMNKMNGIDALKHIRTINPEAKIVMLTAVATRDSIEETAKHGAIYYILKTQSPESIKDHLLKILSKVTPTATSK</sequence>
<evidence type="ECO:0000256" key="1">
    <source>
        <dbReference type="PROSITE-ProRule" id="PRU00169"/>
    </source>
</evidence>
<accession>A0A7X1B812</accession>
<dbReference type="AlphaFoldDB" id="A0A7X1B812"/>
<keyword evidence="1" id="KW-0597">Phosphoprotein</keyword>
<dbReference type="GO" id="GO:0000160">
    <property type="term" value="P:phosphorelay signal transduction system"/>
    <property type="evidence" value="ECO:0007669"/>
    <property type="project" value="InterPro"/>
</dbReference>
<dbReference type="PANTHER" id="PTHR43228">
    <property type="entry name" value="TWO-COMPONENT RESPONSE REGULATOR"/>
    <property type="match status" value="1"/>
</dbReference>
<comment type="caution">
    <text evidence="3">The sequence shown here is derived from an EMBL/GenBank/DDBJ whole genome shotgun (WGS) entry which is preliminary data.</text>
</comment>